<dbReference type="AlphaFoldDB" id="A0A5E4T654"/>
<evidence type="ECO:0000313" key="2">
    <source>
        <dbReference type="Proteomes" id="UP000366819"/>
    </source>
</evidence>
<sequence>MDEALGQIVATGLGTAVGAMAGGSSGAFTGFNTDRFNRQLGDPDRTLAEHIANRSNGKYSKEQVEDQLRLMGIEHSDGSFVPPGVAEELNGRTPSDPGARWIDTHMENAQGNPLIVQSMPKVDRELQGHIMSTYESAIPGQVPINFTYVPTPVEVDARETVADFAGGISTAASRFGAITTAGASIPSPYAPGLAAASFVATVTAATADVVAQLARPNIGQYWVSSGSSIIVDRLSTRFPMISPVINETANSFNGSDYSNSLRDILNSSWKNISNIKED</sequence>
<organism evidence="1 2">
    <name type="scientific">Pandoraea aquatica</name>
    <dbReference type="NCBI Taxonomy" id="2508290"/>
    <lineage>
        <taxon>Bacteria</taxon>
        <taxon>Pseudomonadati</taxon>
        <taxon>Pseudomonadota</taxon>
        <taxon>Betaproteobacteria</taxon>
        <taxon>Burkholderiales</taxon>
        <taxon>Burkholderiaceae</taxon>
        <taxon>Pandoraea</taxon>
    </lineage>
</organism>
<name>A0A5E4T654_9BURK</name>
<reference evidence="1 2" key="1">
    <citation type="submission" date="2019-08" db="EMBL/GenBank/DDBJ databases">
        <authorList>
            <person name="Peeters C."/>
        </authorList>
    </citation>
    <scope>NUCLEOTIDE SEQUENCE [LARGE SCALE GENOMIC DNA]</scope>
    <source>
        <strain evidence="1 2">LMG 31011</strain>
    </source>
</reference>
<evidence type="ECO:0000313" key="1">
    <source>
        <dbReference type="EMBL" id="VVD83337.1"/>
    </source>
</evidence>
<proteinExistence type="predicted"/>
<gene>
    <name evidence="1" type="ORF">PAQ31011_01227</name>
</gene>
<accession>A0A5E4T654</accession>
<keyword evidence="2" id="KW-1185">Reference proteome</keyword>
<dbReference type="EMBL" id="CABPSN010000002">
    <property type="protein sequence ID" value="VVD83337.1"/>
    <property type="molecule type" value="Genomic_DNA"/>
</dbReference>
<protein>
    <submittedName>
        <fullName evidence="1">Hemolysin</fullName>
    </submittedName>
</protein>
<dbReference type="Proteomes" id="UP000366819">
    <property type="component" value="Unassembled WGS sequence"/>
</dbReference>